<comment type="similarity">
    <text evidence="2 11">Belongs to the folylpolyglutamate synthase family.</text>
</comment>
<comment type="catalytic activity">
    <reaction evidence="10">
        <text>(6S)-5,6,7,8-tetrahydrofolyl-(gamma-L-Glu)(n) + L-glutamate + ATP = (6S)-5,6,7,8-tetrahydrofolyl-(gamma-L-Glu)(n+1) + ADP + phosphate + H(+)</text>
        <dbReference type="Rhea" id="RHEA:10580"/>
        <dbReference type="Rhea" id="RHEA-COMP:14738"/>
        <dbReference type="Rhea" id="RHEA-COMP:14740"/>
        <dbReference type="ChEBI" id="CHEBI:15378"/>
        <dbReference type="ChEBI" id="CHEBI:29985"/>
        <dbReference type="ChEBI" id="CHEBI:30616"/>
        <dbReference type="ChEBI" id="CHEBI:43474"/>
        <dbReference type="ChEBI" id="CHEBI:141005"/>
        <dbReference type="ChEBI" id="CHEBI:456216"/>
        <dbReference type="EC" id="6.3.2.17"/>
    </reaction>
</comment>
<feature type="domain" description="Mur ligase C-terminal" evidence="12">
    <location>
        <begin position="304"/>
        <end position="421"/>
    </location>
</feature>
<dbReference type="PIRSF" id="PIRSF001563">
    <property type="entry name" value="Folylpolyglu_synth"/>
    <property type="match status" value="1"/>
</dbReference>
<evidence type="ECO:0000259" key="12">
    <source>
        <dbReference type="Pfam" id="PF02875"/>
    </source>
</evidence>
<dbReference type="Pfam" id="PF08245">
    <property type="entry name" value="Mur_ligase_M"/>
    <property type="match status" value="1"/>
</dbReference>
<dbReference type="Pfam" id="PF02875">
    <property type="entry name" value="Mur_ligase_C"/>
    <property type="match status" value="1"/>
</dbReference>
<proteinExistence type="inferred from homology"/>
<dbReference type="PROSITE" id="PS01011">
    <property type="entry name" value="FOLYLPOLYGLU_SYNT_1"/>
    <property type="match status" value="1"/>
</dbReference>
<evidence type="ECO:0000256" key="10">
    <source>
        <dbReference type="ARBA" id="ARBA00047493"/>
    </source>
</evidence>
<evidence type="ECO:0000256" key="8">
    <source>
        <dbReference type="ARBA" id="ARBA00022842"/>
    </source>
</evidence>
<dbReference type="GO" id="GO:0004326">
    <property type="term" value="F:tetrahydrofolylpolyglutamate synthase activity"/>
    <property type="evidence" value="ECO:0007669"/>
    <property type="project" value="UniProtKB-EC"/>
</dbReference>
<dbReference type="AlphaFoldDB" id="C0EHC4"/>
<dbReference type="PANTHER" id="PTHR11136:SF0">
    <property type="entry name" value="DIHYDROFOLATE SYNTHETASE-RELATED"/>
    <property type="match status" value="1"/>
</dbReference>
<dbReference type="Gene3D" id="3.90.190.20">
    <property type="entry name" value="Mur ligase, C-terminal domain"/>
    <property type="match status" value="1"/>
</dbReference>
<dbReference type="GO" id="GO:0046872">
    <property type="term" value="F:metal ion binding"/>
    <property type="evidence" value="ECO:0007669"/>
    <property type="project" value="UniProtKB-KW"/>
</dbReference>
<evidence type="ECO:0000256" key="9">
    <source>
        <dbReference type="ARBA" id="ARBA00030592"/>
    </source>
</evidence>
<dbReference type="InterPro" id="IPR004101">
    <property type="entry name" value="Mur_ligase_C"/>
</dbReference>
<dbReference type="eggNOG" id="COG0285">
    <property type="taxonomic scope" value="Bacteria"/>
</dbReference>
<dbReference type="SUPFAM" id="SSF53244">
    <property type="entry name" value="MurD-like peptide ligases, peptide-binding domain"/>
    <property type="match status" value="1"/>
</dbReference>
<name>C0EHC4_9FIRM</name>
<dbReference type="EC" id="6.3.2.17" evidence="3"/>
<dbReference type="STRING" id="537013.CLOSTMETH_03324"/>
<feature type="domain" description="Mur ligase central" evidence="13">
    <location>
        <begin position="57"/>
        <end position="277"/>
    </location>
</feature>
<keyword evidence="7 11" id="KW-0067">ATP-binding</keyword>
<evidence type="ECO:0000256" key="7">
    <source>
        <dbReference type="ARBA" id="ARBA00022840"/>
    </source>
</evidence>
<sequence>MENSAKKGRSNDMKDYQQALDWVHGLPPFSKRPGLERVRRLLDLLGNPQERLRFIHVAGTNGKGSVTTMCSSILREAGYRTGLYISPFVIDFRERFQIDGEMISKAEFTRLCQEVREGYETLRAQGILMNEYDVITALSLLYFHNHRCDIVCFEVGLGGLYDATNIIPPPEAAVIMKISYDHTAVLGDTLTAIAGEKAGIIKRGSVCVCYPDQEEEALAVIMEQCAQQGVPLILPNQSGIELKQEGLEGSSFCYDGQEYELALPGHHQVLNAVTAIETIRQLRDFQVSGEQLRRGLAKTTFPARMELLSQHPLLLLDGAHNANGVQALMQAVKKIEASPKIAVAGMLADKDYGAELALLSGAVDQLILTQVQSARAESLSRLQDAAQGHGYPVSVCEDLREAYELALKMAGADGLVVIFGSLFLASDLRRIILGKGKDC</sequence>
<evidence type="ECO:0000256" key="4">
    <source>
        <dbReference type="ARBA" id="ARBA00022598"/>
    </source>
</evidence>
<reference evidence="14 15" key="1">
    <citation type="submission" date="2009-01" db="EMBL/GenBank/DDBJ databases">
        <authorList>
            <person name="Fulton L."/>
            <person name="Clifton S."/>
            <person name="Fulton B."/>
            <person name="Xu J."/>
            <person name="Minx P."/>
            <person name="Pepin K.H."/>
            <person name="Johnson M."/>
            <person name="Bhonagiri V."/>
            <person name="Nash W.E."/>
            <person name="Mardis E.R."/>
            <person name="Wilson R.K."/>
        </authorList>
    </citation>
    <scope>NUCLEOTIDE SEQUENCE [LARGE SCALE GENOMIC DNA]</scope>
    <source>
        <strain evidence="14 15">DSM 5476</strain>
    </source>
</reference>
<dbReference type="FunFam" id="3.40.1190.10:FF:000011">
    <property type="entry name" value="Folylpolyglutamate synthase/dihydrofolate synthase"/>
    <property type="match status" value="1"/>
</dbReference>
<organism evidence="14 15">
    <name type="scientific">[Clostridium] methylpentosum DSM 5476</name>
    <dbReference type="NCBI Taxonomy" id="537013"/>
    <lineage>
        <taxon>Bacteria</taxon>
        <taxon>Bacillati</taxon>
        <taxon>Bacillota</taxon>
        <taxon>Clostridia</taxon>
        <taxon>Eubacteriales</taxon>
        <taxon>Oscillospiraceae</taxon>
        <taxon>Oscillospiraceae incertae sedis</taxon>
    </lineage>
</organism>
<dbReference type="GO" id="GO:0008841">
    <property type="term" value="F:dihydrofolate synthase activity"/>
    <property type="evidence" value="ECO:0007669"/>
    <property type="project" value="TreeGrafter"/>
</dbReference>
<dbReference type="Gene3D" id="3.40.1190.10">
    <property type="entry name" value="Mur-like, catalytic domain"/>
    <property type="match status" value="1"/>
</dbReference>
<comment type="cofactor">
    <cofactor evidence="1">
        <name>Mg(2+)</name>
        <dbReference type="ChEBI" id="CHEBI:18420"/>
    </cofactor>
</comment>
<dbReference type="InterPro" id="IPR036565">
    <property type="entry name" value="Mur-like_cat_sf"/>
</dbReference>
<dbReference type="InterPro" id="IPR013221">
    <property type="entry name" value="Mur_ligase_cen"/>
</dbReference>
<evidence type="ECO:0000256" key="5">
    <source>
        <dbReference type="ARBA" id="ARBA00022723"/>
    </source>
</evidence>
<evidence type="ECO:0000256" key="1">
    <source>
        <dbReference type="ARBA" id="ARBA00001946"/>
    </source>
</evidence>
<reference evidence="14 15" key="2">
    <citation type="submission" date="2009-02" db="EMBL/GenBank/DDBJ databases">
        <title>Draft genome sequence of Clostridium methylpentosum (DSM 5476).</title>
        <authorList>
            <person name="Sudarsanam P."/>
            <person name="Ley R."/>
            <person name="Guruge J."/>
            <person name="Turnbaugh P.J."/>
            <person name="Mahowald M."/>
            <person name="Liep D."/>
            <person name="Gordon J."/>
        </authorList>
    </citation>
    <scope>NUCLEOTIDE SEQUENCE [LARGE SCALE GENOMIC DNA]</scope>
    <source>
        <strain evidence="14 15">DSM 5476</strain>
    </source>
</reference>
<evidence type="ECO:0000313" key="14">
    <source>
        <dbReference type="EMBL" id="EEG29211.1"/>
    </source>
</evidence>
<dbReference type="PANTHER" id="PTHR11136">
    <property type="entry name" value="FOLYLPOLYGLUTAMATE SYNTHASE-RELATED"/>
    <property type="match status" value="1"/>
</dbReference>
<evidence type="ECO:0000256" key="3">
    <source>
        <dbReference type="ARBA" id="ARBA00013025"/>
    </source>
</evidence>
<dbReference type="InterPro" id="IPR018109">
    <property type="entry name" value="Folylpolyglutamate_synth_CS"/>
</dbReference>
<evidence type="ECO:0000256" key="6">
    <source>
        <dbReference type="ARBA" id="ARBA00022741"/>
    </source>
</evidence>
<dbReference type="InterPro" id="IPR036615">
    <property type="entry name" value="Mur_ligase_C_dom_sf"/>
</dbReference>
<keyword evidence="8" id="KW-0460">Magnesium</keyword>
<keyword evidence="6 11" id="KW-0547">Nucleotide-binding</keyword>
<dbReference type="HOGENOM" id="CLU_015869_1_2_9"/>
<dbReference type="EMBL" id="ACEC01000115">
    <property type="protein sequence ID" value="EEG29211.1"/>
    <property type="molecule type" value="Genomic_DNA"/>
</dbReference>
<evidence type="ECO:0000256" key="2">
    <source>
        <dbReference type="ARBA" id="ARBA00008276"/>
    </source>
</evidence>
<evidence type="ECO:0000313" key="15">
    <source>
        <dbReference type="Proteomes" id="UP000003340"/>
    </source>
</evidence>
<dbReference type="GO" id="GO:0005737">
    <property type="term" value="C:cytoplasm"/>
    <property type="evidence" value="ECO:0007669"/>
    <property type="project" value="TreeGrafter"/>
</dbReference>
<keyword evidence="4 11" id="KW-0436">Ligase</keyword>
<dbReference type="SUPFAM" id="SSF53623">
    <property type="entry name" value="MurD-like peptide ligases, catalytic domain"/>
    <property type="match status" value="1"/>
</dbReference>
<protein>
    <recommendedName>
        <fullName evidence="3">tetrahydrofolate synthase</fullName>
        <ecNumber evidence="3">6.3.2.17</ecNumber>
    </recommendedName>
    <alternativeName>
        <fullName evidence="9">Tetrahydrofolylpolyglutamate synthase</fullName>
    </alternativeName>
</protein>
<dbReference type="InterPro" id="IPR001645">
    <property type="entry name" value="Folylpolyglutamate_synth"/>
</dbReference>
<dbReference type="Proteomes" id="UP000003340">
    <property type="component" value="Unassembled WGS sequence"/>
</dbReference>
<comment type="caution">
    <text evidence="14">The sequence shown here is derived from an EMBL/GenBank/DDBJ whole genome shotgun (WGS) entry which is preliminary data.</text>
</comment>
<keyword evidence="15" id="KW-1185">Reference proteome</keyword>
<accession>C0EHC4</accession>
<evidence type="ECO:0000256" key="11">
    <source>
        <dbReference type="PIRNR" id="PIRNR001563"/>
    </source>
</evidence>
<dbReference type="GO" id="GO:0005524">
    <property type="term" value="F:ATP binding"/>
    <property type="evidence" value="ECO:0007669"/>
    <property type="project" value="UniProtKB-KW"/>
</dbReference>
<evidence type="ECO:0000259" key="13">
    <source>
        <dbReference type="Pfam" id="PF08245"/>
    </source>
</evidence>
<keyword evidence="5" id="KW-0479">Metal-binding</keyword>
<dbReference type="NCBIfam" id="TIGR01499">
    <property type="entry name" value="folC"/>
    <property type="match status" value="1"/>
</dbReference>
<gene>
    <name evidence="14" type="primary">folC</name>
    <name evidence="14" type="ORF">CLOSTMETH_03324</name>
</gene>